<feature type="transmembrane region" description="Helical" evidence="2">
    <location>
        <begin position="20"/>
        <end position="41"/>
    </location>
</feature>
<dbReference type="InterPro" id="IPR006668">
    <property type="entry name" value="Mg_transptr_MgtE_intracell_dom"/>
</dbReference>
<feature type="compositionally biased region" description="Low complexity" evidence="1">
    <location>
        <begin position="137"/>
        <end position="151"/>
    </location>
</feature>
<evidence type="ECO:0000259" key="3">
    <source>
        <dbReference type="Pfam" id="PF03448"/>
    </source>
</evidence>
<protein>
    <submittedName>
        <fullName evidence="4">Magnesium transporter MgtE N-terminal domain-containing protein</fullName>
    </submittedName>
</protein>
<keyword evidence="2" id="KW-0472">Membrane</keyword>
<dbReference type="SUPFAM" id="SSF158791">
    <property type="entry name" value="MgtE N-terminal domain-like"/>
    <property type="match status" value="1"/>
</dbReference>
<accession>A0ABW4RPX3</accession>
<evidence type="ECO:0000256" key="2">
    <source>
        <dbReference type="SAM" id="Phobius"/>
    </source>
</evidence>
<dbReference type="Gene3D" id="1.10.220.30">
    <property type="match status" value="1"/>
</dbReference>
<dbReference type="EMBL" id="JBHUEH010000032">
    <property type="protein sequence ID" value="MFD1888381.1"/>
    <property type="molecule type" value="Genomic_DNA"/>
</dbReference>
<organism evidence="4 5">
    <name type="scientific">Paenibacillus wenxiniae</name>
    <dbReference type="NCBI Taxonomy" id="1636843"/>
    <lineage>
        <taxon>Bacteria</taxon>
        <taxon>Bacillati</taxon>
        <taxon>Bacillota</taxon>
        <taxon>Bacilli</taxon>
        <taxon>Bacillales</taxon>
        <taxon>Paenibacillaceae</taxon>
        <taxon>Paenibacillus</taxon>
    </lineage>
</organism>
<dbReference type="Proteomes" id="UP001597233">
    <property type="component" value="Unassembled WGS sequence"/>
</dbReference>
<reference evidence="5" key="1">
    <citation type="journal article" date="2019" name="Int. J. Syst. Evol. Microbiol.">
        <title>The Global Catalogue of Microorganisms (GCM) 10K type strain sequencing project: providing services to taxonomists for standard genome sequencing and annotation.</title>
        <authorList>
            <consortium name="The Broad Institute Genomics Platform"/>
            <consortium name="The Broad Institute Genome Sequencing Center for Infectious Disease"/>
            <person name="Wu L."/>
            <person name="Ma J."/>
        </authorList>
    </citation>
    <scope>NUCLEOTIDE SEQUENCE [LARGE SCALE GENOMIC DNA]</scope>
    <source>
        <strain evidence="5">CCUG 54950</strain>
    </source>
</reference>
<keyword evidence="5" id="KW-1185">Reference proteome</keyword>
<evidence type="ECO:0000256" key="1">
    <source>
        <dbReference type="SAM" id="MobiDB-lite"/>
    </source>
</evidence>
<gene>
    <name evidence="4" type="ORF">ACFSC9_23105</name>
</gene>
<feature type="domain" description="Magnesium transporter MgtE intracellular" evidence="3">
    <location>
        <begin position="166"/>
        <end position="220"/>
    </location>
</feature>
<name>A0ABW4RPX3_9BACL</name>
<keyword evidence="2" id="KW-0812">Transmembrane</keyword>
<evidence type="ECO:0000313" key="4">
    <source>
        <dbReference type="EMBL" id="MFD1888381.1"/>
    </source>
</evidence>
<feature type="compositionally biased region" description="Gly residues" evidence="1">
    <location>
        <begin position="127"/>
        <end position="136"/>
    </location>
</feature>
<keyword evidence="2" id="KW-1133">Transmembrane helix</keyword>
<sequence length="318" mass="33323">MAKKTMDLEVEKEGGGLGRFLVIATPILFTLVLVGAMIMLFNSNLRNTMFSTLDKIPIVKNFVPSADNTSSANPATNQAESTAATVDQLKQQLTDAQQKNSEQATQIKTLQDQLNTKSGADNTAGTSGAGTTGNGTTGTTTNGTSTTNTGSPTVQTEQDKQLKNLANVYSDMSSSKAASIMQNMTTDEQVLIFSKMNSESQAGILQKMDPKVAAETSMALKNATAASLAALQVKTASNQKSTPTTGTKLDSEAMAQTFTTMPASSAASLLLQTSKTSQTKVLQILNSLDDTTRAGILSAMSTQDPAATAQIVNRLMGN</sequence>
<dbReference type="Pfam" id="PF03448">
    <property type="entry name" value="MgtE_N"/>
    <property type="match status" value="1"/>
</dbReference>
<feature type="region of interest" description="Disordered" evidence="1">
    <location>
        <begin position="67"/>
        <end position="86"/>
    </location>
</feature>
<evidence type="ECO:0000313" key="5">
    <source>
        <dbReference type="Proteomes" id="UP001597233"/>
    </source>
</evidence>
<feature type="region of interest" description="Disordered" evidence="1">
    <location>
        <begin position="112"/>
        <end position="158"/>
    </location>
</feature>
<proteinExistence type="predicted"/>
<dbReference type="RefSeq" id="WP_347323098.1">
    <property type="nucleotide sequence ID" value="NZ_JBCGUH010000001.1"/>
</dbReference>
<comment type="caution">
    <text evidence="4">The sequence shown here is derived from an EMBL/GenBank/DDBJ whole genome shotgun (WGS) entry which is preliminary data.</text>
</comment>